<dbReference type="InterPro" id="IPR056884">
    <property type="entry name" value="NPHP3-like_N"/>
</dbReference>
<proteinExistence type="predicted"/>
<dbReference type="SUPFAM" id="SSF48452">
    <property type="entry name" value="TPR-like"/>
    <property type="match status" value="1"/>
</dbReference>
<evidence type="ECO:0000259" key="2">
    <source>
        <dbReference type="Pfam" id="PF24883"/>
    </source>
</evidence>
<dbReference type="Gene3D" id="1.25.40.10">
    <property type="entry name" value="Tetratricopeptide repeat domain"/>
    <property type="match status" value="3"/>
</dbReference>
<comment type="caution">
    <text evidence="3">The sequence shown here is derived from an EMBL/GenBank/DDBJ whole genome shotgun (WGS) entry which is preliminary data.</text>
</comment>
<sequence length="1078" mass="116657">MGREAELDELAGFCAGTEAYLWWQAEPWAGKSALMSSFVLNPPAGVDVLSFFVTARLVSQADSNAFTDALLEQLAAMHGEQLPALLTASARDSHRRALLKAVVARAREAGRRVVLVVDGLDEDAGTRAGSGLPSIASLLPKLPEEGLRIVLAGRPHPPIPLDVAHDHPLRDCRVRRLEAWPHAQAVRQRAQLELDELLVGDEVSLEVIGFVAACGGGLTLPELQELTGRPRFLLDGLLHGVFGRTIVGREENTLEAPSRLFLFAHESLRVEAIERLRGEILNSFMNRINTWADGYRQKGWPSDTGQYLLRGYSRMLHSQHDVGRLTALAVDAARHDRLLGVTGGDSTAMVEIRAAQELMMNQSSIDLLTIVRLAVRRDDLLARNLNVPTNLPATWVYLGQPVRAESLARLIANPERQAKALTLAIIALVLTGELDRARAITDSIIDPQQKAHAEAALRLPQRAEKVLAHLEYVMRSLYGRSRLNPDIPILIAQIEESNDISTAVRLARECEKLTDSIEEPRRRAWMLAELARAVAVAGDPGEGERLAAATEAVARTATDFEEEASAWMGLIEPAALDGDLETIQAVGNVAYARALLVDDEQRRSTLLGGIAEAYTKANLIQRAKDTISAITSPRARYVALTSLGRTLISRGQGTAVQAILDQFLTPEERAFAAAVFAEAFAESGDRVSATELTHLSESLIEAGASPERRFSTWLLLAKTRLDLGDESGALNLARAAKAMLARIADPERRLASLVGLMELYAKAGKHESASAIADLAYDLSRDPLVLELHVADLIESMAASGLQKRAEVMAAASSRYGNLLFQLALIRGLLAQSLVDQALEVVLKSGRPSVDALNLVIVAATRQGRPETAENALEAALHLSQGLPMAEREATQVSIVEALAAVEMFEDASRVVATMRRSNARVEASALLVTRLAHQGKISAAKRGLLDIVADAAELGGEALVHLAEPLALVGDTDLALWWKQSIDASGNSPRLAEARATVAIRLAELGEHREALNLANNEPHLERRARALLKIAMAAPDATHIASQALIGCHWTVSLSSLRTISPDLVRIIARERLEAA</sequence>
<dbReference type="Proteomes" id="UP000612899">
    <property type="component" value="Unassembled WGS sequence"/>
</dbReference>
<dbReference type="InterPro" id="IPR011990">
    <property type="entry name" value="TPR-like_helical_dom_sf"/>
</dbReference>
<keyword evidence="4" id="KW-1185">Reference proteome</keyword>
<name>A0A8J3Q3A5_9ACTN</name>
<evidence type="ECO:0000313" key="3">
    <source>
        <dbReference type="EMBL" id="GIH02866.1"/>
    </source>
</evidence>
<keyword evidence="1" id="KW-0677">Repeat</keyword>
<protein>
    <recommendedName>
        <fullName evidence="2">Nephrocystin 3-like N-terminal domain-containing protein</fullName>
    </recommendedName>
</protein>
<feature type="domain" description="Nephrocystin 3-like N-terminal" evidence="2">
    <location>
        <begin position="18"/>
        <end position="125"/>
    </location>
</feature>
<evidence type="ECO:0000313" key="4">
    <source>
        <dbReference type="Proteomes" id="UP000612899"/>
    </source>
</evidence>
<dbReference type="AlphaFoldDB" id="A0A8J3Q3A5"/>
<gene>
    <name evidence="3" type="ORF">Rhe02_09330</name>
</gene>
<dbReference type="EMBL" id="BONY01000004">
    <property type="protein sequence ID" value="GIH02866.1"/>
    <property type="molecule type" value="Genomic_DNA"/>
</dbReference>
<accession>A0A8J3Q3A5</accession>
<evidence type="ECO:0000256" key="1">
    <source>
        <dbReference type="ARBA" id="ARBA00022737"/>
    </source>
</evidence>
<dbReference type="Pfam" id="PF24883">
    <property type="entry name" value="NPHP3_N"/>
    <property type="match status" value="1"/>
</dbReference>
<organism evidence="3 4">
    <name type="scientific">Rhizocola hellebori</name>
    <dbReference type="NCBI Taxonomy" id="1392758"/>
    <lineage>
        <taxon>Bacteria</taxon>
        <taxon>Bacillati</taxon>
        <taxon>Actinomycetota</taxon>
        <taxon>Actinomycetes</taxon>
        <taxon>Micromonosporales</taxon>
        <taxon>Micromonosporaceae</taxon>
        <taxon>Rhizocola</taxon>
    </lineage>
</organism>
<reference evidence="3" key="1">
    <citation type="submission" date="2021-01" db="EMBL/GenBank/DDBJ databases">
        <title>Whole genome shotgun sequence of Rhizocola hellebori NBRC 109834.</title>
        <authorList>
            <person name="Komaki H."/>
            <person name="Tamura T."/>
        </authorList>
    </citation>
    <scope>NUCLEOTIDE SEQUENCE</scope>
    <source>
        <strain evidence="3">NBRC 109834</strain>
    </source>
</reference>